<evidence type="ECO:0000256" key="1">
    <source>
        <dbReference type="ARBA" id="ARBA00001933"/>
    </source>
</evidence>
<dbReference type="Gene3D" id="3.20.10.10">
    <property type="entry name" value="D-amino Acid Aminotransferase, subunit A, domain 2"/>
    <property type="match status" value="1"/>
</dbReference>
<dbReference type="PROSITE" id="PS00770">
    <property type="entry name" value="AA_TRANSFER_CLASS_4"/>
    <property type="match status" value="1"/>
</dbReference>
<evidence type="ECO:0000313" key="9">
    <source>
        <dbReference type="EMBL" id="KAL1870756.1"/>
    </source>
</evidence>
<keyword evidence="5 7" id="KW-0663">Pyridoxal phosphate</keyword>
<protein>
    <recommendedName>
        <fullName evidence="8">Branched-chain-amino-acid aminotransferase</fullName>
        <ecNumber evidence="8">2.6.1.42</ecNumber>
    </recommendedName>
</protein>
<dbReference type="SUPFAM" id="SSF56752">
    <property type="entry name" value="D-aminoacid aminotransferase-like PLP-dependent enzymes"/>
    <property type="match status" value="1"/>
</dbReference>
<dbReference type="EC" id="2.6.1.42" evidence="8"/>
<dbReference type="InterPro" id="IPR043132">
    <property type="entry name" value="BCAT-like_C"/>
</dbReference>
<keyword evidence="3 8" id="KW-0032">Aminotransferase</keyword>
<dbReference type="Proteomes" id="UP001583177">
    <property type="component" value="Unassembled WGS sequence"/>
</dbReference>
<name>A0ABR3X474_9PEZI</name>
<comment type="caution">
    <text evidence="9">The sequence shown here is derived from an EMBL/GenBank/DDBJ whole genome shotgun (WGS) entry which is preliminary data.</text>
</comment>
<dbReference type="PANTHER" id="PTHR11825:SF69">
    <property type="entry name" value="BRANCHED-CHAIN-AMINO-ACID AMINOTRANSFERASE"/>
    <property type="match status" value="1"/>
</dbReference>
<comment type="catalytic activity">
    <reaction evidence="8">
        <text>L-isoleucine + 2-oxoglutarate = (S)-3-methyl-2-oxopentanoate + L-glutamate</text>
        <dbReference type="Rhea" id="RHEA:24801"/>
        <dbReference type="ChEBI" id="CHEBI:16810"/>
        <dbReference type="ChEBI" id="CHEBI:29985"/>
        <dbReference type="ChEBI" id="CHEBI:35146"/>
        <dbReference type="ChEBI" id="CHEBI:58045"/>
        <dbReference type="EC" id="2.6.1.42"/>
    </reaction>
</comment>
<keyword evidence="8" id="KW-0028">Amino-acid biosynthesis</keyword>
<gene>
    <name evidence="9" type="ORF">Daus18300_005076</name>
</gene>
<dbReference type="PANTHER" id="PTHR11825">
    <property type="entry name" value="SUBGROUP IIII AMINOTRANSFERASE"/>
    <property type="match status" value="1"/>
</dbReference>
<reference evidence="9 10" key="1">
    <citation type="journal article" date="2024" name="IMA Fungus">
        <title>IMA Genome - F19 : A genome assembly and annotation guide to empower mycologists, including annotated draft genome sequences of Ceratocystis pirilliformis, Diaporthe australafricana, Fusarium ophioides, Paecilomyces lecythidis, and Sporothrix stenoceras.</title>
        <authorList>
            <person name="Aylward J."/>
            <person name="Wilson A.M."/>
            <person name="Visagie C.M."/>
            <person name="Spraker J."/>
            <person name="Barnes I."/>
            <person name="Buitendag C."/>
            <person name="Ceriani C."/>
            <person name="Del Mar Angel L."/>
            <person name="du Plessis D."/>
            <person name="Fuchs T."/>
            <person name="Gasser K."/>
            <person name="Kramer D."/>
            <person name="Li W."/>
            <person name="Munsamy K."/>
            <person name="Piso A."/>
            <person name="Price J.L."/>
            <person name="Sonnekus B."/>
            <person name="Thomas C."/>
            <person name="van der Nest A."/>
            <person name="van Dijk A."/>
            <person name="van Heerden A."/>
            <person name="van Vuuren N."/>
            <person name="Yilmaz N."/>
            <person name="Duong T.A."/>
            <person name="van der Merwe N.A."/>
            <person name="Wingfield M.J."/>
            <person name="Wingfield B.D."/>
        </authorList>
    </citation>
    <scope>NUCLEOTIDE SEQUENCE [LARGE SCALE GENOMIC DNA]</scope>
    <source>
        <strain evidence="9 10">CMW 18300</strain>
    </source>
</reference>
<dbReference type="InterPro" id="IPR033939">
    <property type="entry name" value="BCAT_family"/>
</dbReference>
<evidence type="ECO:0000256" key="6">
    <source>
        <dbReference type="RuleBase" id="RU004106"/>
    </source>
</evidence>
<dbReference type="PIRSF" id="PIRSF006468">
    <property type="entry name" value="BCAT1"/>
    <property type="match status" value="1"/>
</dbReference>
<evidence type="ECO:0000256" key="3">
    <source>
        <dbReference type="ARBA" id="ARBA00022576"/>
    </source>
</evidence>
<dbReference type="InterPro" id="IPR043131">
    <property type="entry name" value="BCAT-like_N"/>
</dbReference>
<organism evidence="9 10">
    <name type="scientific">Diaporthe australafricana</name>
    <dbReference type="NCBI Taxonomy" id="127596"/>
    <lineage>
        <taxon>Eukaryota</taxon>
        <taxon>Fungi</taxon>
        <taxon>Dikarya</taxon>
        <taxon>Ascomycota</taxon>
        <taxon>Pezizomycotina</taxon>
        <taxon>Sordariomycetes</taxon>
        <taxon>Sordariomycetidae</taxon>
        <taxon>Diaporthales</taxon>
        <taxon>Diaporthaceae</taxon>
        <taxon>Diaporthe</taxon>
    </lineage>
</organism>
<dbReference type="Pfam" id="PF01063">
    <property type="entry name" value="Aminotran_4"/>
    <property type="match status" value="1"/>
</dbReference>
<keyword evidence="4 8" id="KW-0808">Transferase</keyword>
<dbReference type="CDD" id="cd01557">
    <property type="entry name" value="BCAT_beta_family"/>
    <property type="match status" value="1"/>
</dbReference>
<evidence type="ECO:0000256" key="8">
    <source>
        <dbReference type="RuleBase" id="RU004517"/>
    </source>
</evidence>
<keyword evidence="10" id="KW-1185">Reference proteome</keyword>
<dbReference type="EMBL" id="JAWRVE010000036">
    <property type="protein sequence ID" value="KAL1870756.1"/>
    <property type="molecule type" value="Genomic_DNA"/>
</dbReference>
<evidence type="ECO:0000256" key="5">
    <source>
        <dbReference type="ARBA" id="ARBA00022898"/>
    </source>
</evidence>
<dbReference type="InterPro" id="IPR005786">
    <property type="entry name" value="B_amino_transII"/>
</dbReference>
<dbReference type="InterPro" id="IPR018300">
    <property type="entry name" value="Aminotrans_IV_CS"/>
</dbReference>
<dbReference type="InterPro" id="IPR001544">
    <property type="entry name" value="Aminotrans_IV"/>
</dbReference>
<evidence type="ECO:0000256" key="2">
    <source>
        <dbReference type="ARBA" id="ARBA00009320"/>
    </source>
</evidence>
<comment type="catalytic activity">
    <reaction evidence="8">
        <text>L-leucine + 2-oxoglutarate = 4-methyl-2-oxopentanoate + L-glutamate</text>
        <dbReference type="Rhea" id="RHEA:18321"/>
        <dbReference type="ChEBI" id="CHEBI:16810"/>
        <dbReference type="ChEBI" id="CHEBI:17865"/>
        <dbReference type="ChEBI" id="CHEBI:29985"/>
        <dbReference type="ChEBI" id="CHEBI:57427"/>
        <dbReference type="EC" id="2.6.1.42"/>
    </reaction>
</comment>
<evidence type="ECO:0000256" key="7">
    <source>
        <dbReference type="RuleBase" id="RU004516"/>
    </source>
</evidence>
<evidence type="ECO:0000313" key="10">
    <source>
        <dbReference type="Proteomes" id="UP001583177"/>
    </source>
</evidence>
<accession>A0ABR3X474</accession>
<proteinExistence type="inferred from homology"/>
<dbReference type="InterPro" id="IPR036038">
    <property type="entry name" value="Aminotransferase-like"/>
</dbReference>
<sequence>MSTAELQNGTHGQKQHPLVASNITYNFTTEPRIVPDETLANSGDDSICSDHMILVKWTIANGWSNPELKPYGPLNLWPTSSCLHYATQCFEGMKVYRGHDRKLRFFRPERNVARFRISAERISLPTFEPAELLKLVQDLVSVDGPKWLPSSRPGSFMYLRPTLIGTQPQLGIQTPKEALLYVLMSFMPRLDTIPGGMRLETSPDDMVRAWTGGFGYAKVGANYGPSVKALQATQNRGYHQVLWLYGPQGECTEAGGSNFFVVWERQDGKTELITAPLDDKIILDGITRRSCLDLARQKLGDDLVVTERRYNIEELIDANDQGRLLEVFCCGTAYSMSPISQIVHRGHKIDIPTGALDKGGKVTCQLKEWLEEIMYGKADHEWATVVAGKKD</sequence>
<comment type="similarity">
    <text evidence="2 6">Belongs to the class-IV pyridoxal-phosphate-dependent aminotransferase family.</text>
</comment>
<evidence type="ECO:0000256" key="4">
    <source>
        <dbReference type="ARBA" id="ARBA00022679"/>
    </source>
</evidence>
<dbReference type="Gene3D" id="3.30.470.10">
    <property type="match status" value="1"/>
</dbReference>
<comment type="cofactor">
    <cofactor evidence="1 7">
        <name>pyridoxal 5'-phosphate</name>
        <dbReference type="ChEBI" id="CHEBI:597326"/>
    </cofactor>
</comment>
<comment type="catalytic activity">
    <reaction evidence="8">
        <text>L-valine + 2-oxoglutarate = 3-methyl-2-oxobutanoate + L-glutamate</text>
        <dbReference type="Rhea" id="RHEA:24813"/>
        <dbReference type="ChEBI" id="CHEBI:11851"/>
        <dbReference type="ChEBI" id="CHEBI:16810"/>
        <dbReference type="ChEBI" id="CHEBI:29985"/>
        <dbReference type="ChEBI" id="CHEBI:57762"/>
        <dbReference type="EC" id="2.6.1.42"/>
    </reaction>
</comment>
<keyword evidence="8" id="KW-0100">Branched-chain amino acid biosynthesis</keyword>